<dbReference type="AlphaFoldDB" id="A0A286DZ41"/>
<reference evidence="4 5" key="1">
    <citation type="submission" date="2017-09" db="EMBL/GenBank/DDBJ databases">
        <authorList>
            <person name="Ehlers B."/>
            <person name="Leendertz F.H."/>
        </authorList>
    </citation>
    <scope>NUCLEOTIDE SEQUENCE [LARGE SCALE GENOMIC DNA]</scope>
    <source>
        <strain evidence="4 5">CGMCC 4.7095</strain>
    </source>
</reference>
<dbReference type="Proteomes" id="UP000219072">
    <property type="component" value="Unassembled WGS sequence"/>
</dbReference>
<dbReference type="RefSeq" id="WP_097232373.1">
    <property type="nucleotide sequence ID" value="NZ_OCNE01000013.1"/>
</dbReference>
<dbReference type="InterPro" id="IPR027051">
    <property type="entry name" value="XdhC_Rossmann_dom"/>
</dbReference>
<dbReference type="Pfam" id="PF13478">
    <property type="entry name" value="XdhC_C"/>
    <property type="match status" value="1"/>
</dbReference>
<dbReference type="Pfam" id="PF02625">
    <property type="entry name" value="XdhC_CoxI"/>
    <property type="match status" value="1"/>
</dbReference>
<dbReference type="InterPro" id="IPR052698">
    <property type="entry name" value="MoCofactor_Util/Proc"/>
</dbReference>
<evidence type="ECO:0000259" key="3">
    <source>
        <dbReference type="Pfam" id="PF13478"/>
    </source>
</evidence>
<dbReference type="Gene3D" id="3.40.50.720">
    <property type="entry name" value="NAD(P)-binding Rossmann-like Domain"/>
    <property type="match status" value="1"/>
</dbReference>
<dbReference type="PANTHER" id="PTHR30388">
    <property type="entry name" value="ALDEHYDE OXIDOREDUCTASE MOLYBDENUM COFACTOR ASSEMBLY PROTEIN"/>
    <property type="match status" value="1"/>
</dbReference>
<evidence type="ECO:0000313" key="4">
    <source>
        <dbReference type="EMBL" id="SOD63922.1"/>
    </source>
</evidence>
<dbReference type="PANTHER" id="PTHR30388:SF4">
    <property type="entry name" value="MOLYBDENUM COFACTOR INSERTION CHAPERONE PAOD"/>
    <property type="match status" value="1"/>
</dbReference>
<proteinExistence type="predicted"/>
<name>A0A286DZ41_9ACTN</name>
<protein>
    <submittedName>
        <fullName evidence="4">Xanthine dehydrogenase accessory factor</fullName>
    </submittedName>
</protein>
<keyword evidence="5" id="KW-1185">Reference proteome</keyword>
<feature type="domain" description="XdhC- CoxI" evidence="2">
    <location>
        <begin position="11"/>
        <end position="77"/>
    </location>
</feature>
<accession>A0A286DZ41</accession>
<feature type="domain" description="XdhC Rossmann" evidence="3">
    <location>
        <begin position="196"/>
        <end position="338"/>
    </location>
</feature>
<dbReference type="OrthoDB" id="9815497at2"/>
<feature type="region of interest" description="Disordered" evidence="1">
    <location>
        <begin position="349"/>
        <end position="368"/>
    </location>
</feature>
<organism evidence="4 5">
    <name type="scientific">Streptomyces zhaozhouensis</name>
    <dbReference type="NCBI Taxonomy" id="1300267"/>
    <lineage>
        <taxon>Bacteria</taxon>
        <taxon>Bacillati</taxon>
        <taxon>Actinomycetota</taxon>
        <taxon>Actinomycetes</taxon>
        <taxon>Kitasatosporales</taxon>
        <taxon>Streptomycetaceae</taxon>
        <taxon>Streptomyces</taxon>
    </lineage>
</organism>
<evidence type="ECO:0000256" key="1">
    <source>
        <dbReference type="SAM" id="MobiDB-lite"/>
    </source>
</evidence>
<dbReference type="EMBL" id="OCNE01000013">
    <property type="protein sequence ID" value="SOD63922.1"/>
    <property type="molecule type" value="Genomic_DNA"/>
</dbReference>
<sequence>MLDIATELDAWCRQGRAFAVATVVAVEGSAPRGPGAALAVDAEGAVLGGVSGGCVEGALWEECREALRAGTPRTARYAADPDDPFAPALTCGGTVELLITPVVGPRRATLAEALAAVAGGGAVTLLRALPGGGAGGGALLWRPGAPDAGRGTLGWGAGIDRLALARARALPGGRGTVRLPGGRRAWAEHRAAPPRLLIVGAVDFAAALAHAATPLGYRVTVCDARPVFATAERFPEAAEVVNDRPDRCLDGRRLTGRDAVCVLTHDPRWDVPALVRALRGPAGYVGAMGSWRTHEDRLRRLRAAGLGEGELARLRSPIGLDLAARTPAETALAIAAEIVAVRRGGSGVPLTGSGRPLHGDGTRTSLAPPLRLDLDAVAQ</sequence>
<gene>
    <name evidence="4" type="ORF">SAMN06297387_11381</name>
</gene>
<dbReference type="InterPro" id="IPR003777">
    <property type="entry name" value="XdhC_CoxI"/>
</dbReference>
<evidence type="ECO:0000259" key="2">
    <source>
        <dbReference type="Pfam" id="PF02625"/>
    </source>
</evidence>
<evidence type="ECO:0000313" key="5">
    <source>
        <dbReference type="Proteomes" id="UP000219072"/>
    </source>
</evidence>